<evidence type="ECO:0000313" key="2">
    <source>
        <dbReference type="EMBL" id="QRW18078.1"/>
    </source>
</evidence>
<gene>
    <name evidence="2" type="ORF">RhiXN_03002</name>
</gene>
<evidence type="ECO:0000313" key="3">
    <source>
        <dbReference type="Proteomes" id="UP000650533"/>
    </source>
</evidence>
<dbReference type="EMBL" id="CP059660">
    <property type="protein sequence ID" value="QRW18078.1"/>
    <property type="molecule type" value="Genomic_DNA"/>
</dbReference>
<feature type="compositionally biased region" description="Low complexity" evidence="1">
    <location>
        <begin position="460"/>
        <end position="472"/>
    </location>
</feature>
<feature type="compositionally biased region" description="Acidic residues" evidence="1">
    <location>
        <begin position="473"/>
        <end position="514"/>
    </location>
</feature>
<feature type="compositionally biased region" description="Low complexity" evidence="1">
    <location>
        <begin position="436"/>
        <end position="450"/>
    </location>
</feature>
<feature type="region of interest" description="Disordered" evidence="1">
    <location>
        <begin position="334"/>
        <end position="514"/>
    </location>
</feature>
<dbReference type="RefSeq" id="XP_043178315.1">
    <property type="nucleotide sequence ID" value="XM_043322819.1"/>
</dbReference>
<dbReference type="AlphaFoldDB" id="A0A8H8NSQ1"/>
<proteinExistence type="predicted"/>
<feature type="compositionally biased region" description="Basic and acidic residues" evidence="1">
    <location>
        <begin position="336"/>
        <end position="345"/>
    </location>
</feature>
<dbReference type="Proteomes" id="UP000650533">
    <property type="component" value="Chromosome 3"/>
</dbReference>
<reference evidence="2" key="1">
    <citation type="submission" date="2020-05" db="EMBL/GenBank/DDBJ databases">
        <title>Evolutionary and genomic comparisons of hybrid uninucleate and nonhybrid Rhizoctonia fungi.</title>
        <authorList>
            <person name="Li C."/>
            <person name="Chen X."/>
        </authorList>
    </citation>
    <scope>NUCLEOTIDE SEQUENCE</scope>
    <source>
        <strain evidence="2">AG-1 IA</strain>
    </source>
</reference>
<name>A0A8H8NSQ1_9AGAM</name>
<organism evidence="2 3">
    <name type="scientific">Rhizoctonia solani</name>
    <dbReference type="NCBI Taxonomy" id="456999"/>
    <lineage>
        <taxon>Eukaryota</taxon>
        <taxon>Fungi</taxon>
        <taxon>Dikarya</taxon>
        <taxon>Basidiomycota</taxon>
        <taxon>Agaricomycotina</taxon>
        <taxon>Agaricomycetes</taxon>
        <taxon>Cantharellales</taxon>
        <taxon>Ceratobasidiaceae</taxon>
        <taxon>Rhizoctonia</taxon>
    </lineage>
</organism>
<evidence type="ECO:0000256" key="1">
    <source>
        <dbReference type="SAM" id="MobiDB-lite"/>
    </source>
</evidence>
<sequence length="514" mass="55196">MLQQRQAQISRANVSAPITIQKIEDPSKWGLGDLVALKQVTGLVAKEIDGLKGLNKDFVAQMTELQPGAEKVQAKRNEIARHIKAKKDPRYTRLIKSRTSSPEHIENQTKLRKSLQMVRERTRQLEDFMATQRSRIQKQKEGRREFKVPSIDTINRTMRNIDSALAQKSEEIVALTARVDRMKLKAPRRKGSTTAAPLTIPPAENEKIKLASASALNMERSSLRLKNALLQARTETPLNTTAVGAPVEEKPNTLAKMMAPKPAVPATPAALPTVPPVTSTPAPSFPLFGQPPCSTMPAKAAAPIGGFNFAPVTPSALPAFTPLGKDEFHVTAGYEHSARRSEKSRMHGSSAKLKTPSPNISRTDSDAVGASPLPAPALAPTIAPAKSFFGSGPTTTTTPSTGKKAAPVPEGFFSFSNTPGGPVASTPPPKGFNFFQTPAQKAAATTSTTPAIPPIPSWGTPNSSISSVVSTPSEDEEDDDDWVPDDDDDEDDDEDVSDGVPEGEEDDEDQTARI</sequence>
<dbReference type="GeneID" id="67025282"/>
<accession>A0A8H8NSQ1</accession>
<dbReference type="KEGG" id="rsx:RhiXN_03002"/>
<protein>
    <submittedName>
        <fullName evidence="2">Nucleoporin</fullName>
    </submittedName>
</protein>
<feature type="compositionally biased region" description="Low complexity" evidence="1">
    <location>
        <begin position="367"/>
        <end position="407"/>
    </location>
</feature>